<feature type="region of interest" description="Disordered" evidence="1">
    <location>
        <begin position="94"/>
        <end position="117"/>
    </location>
</feature>
<dbReference type="Proteomes" id="UP000075884">
    <property type="component" value="Unassembled WGS sequence"/>
</dbReference>
<organism evidence="2 3">
    <name type="scientific">Anopheles dirus</name>
    <dbReference type="NCBI Taxonomy" id="7168"/>
    <lineage>
        <taxon>Eukaryota</taxon>
        <taxon>Metazoa</taxon>
        <taxon>Ecdysozoa</taxon>
        <taxon>Arthropoda</taxon>
        <taxon>Hexapoda</taxon>
        <taxon>Insecta</taxon>
        <taxon>Pterygota</taxon>
        <taxon>Neoptera</taxon>
        <taxon>Endopterygota</taxon>
        <taxon>Diptera</taxon>
        <taxon>Nematocera</taxon>
        <taxon>Culicoidea</taxon>
        <taxon>Culicidae</taxon>
        <taxon>Anophelinae</taxon>
        <taxon>Anopheles</taxon>
    </lineage>
</organism>
<proteinExistence type="predicted"/>
<dbReference type="STRING" id="7168.A0A182NWP8"/>
<protein>
    <submittedName>
        <fullName evidence="2">Uncharacterized protein</fullName>
    </submittedName>
</protein>
<evidence type="ECO:0000313" key="2">
    <source>
        <dbReference type="EnsemblMetazoa" id="ADIR014313-PA"/>
    </source>
</evidence>
<name>A0A182NWP8_9DIPT</name>
<reference evidence="2" key="2">
    <citation type="submission" date="2020-05" db="UniProtKB">
        <authorList>
            <consortium name="EnsemblMetazoa"/>
        </authorList>
    </citation>
    <scope>IDENTIFICATION</scope>
    <source>
        <strain evidence="2">WRAIR2</strain>
    </source>
</reference>
<evidence type="ECO:0000256" key="1">
    <source>
        <dbReference type="SAM" id="MobiDB-lite"/>
    </source>
</evidence>
<reference evidence="3" key="1">
    <citation type="submission" date="2013-03" db="EMBL/GenBank/DDBJ databases">
        <title>The Genome Sequence of Anopheles dirus WRAIR2.</title>
        <authorList>
            <consortium name="The Broad Institute Genomics Platform"/>
            <person name="Neafsey D.E."/>
            <person name="Walton C."/>
            <person name="Walker B."/>
            <person name="Young S.K."/>
            <person name="Zeng Q."/>
            <person name="Gargeya S."/>
            <person name="Fitzgerald M."/>
            <person name="Haas B."/>
            <person name="Abouelleil A."/>
            <person name="Allen A.W."/>
            <person name="Alvarado L."/>
            <person name="Arachchi H.M."/>
            <person name="Berlin A.M."/>
            <person name="Chapman S.B."/>
            <person name="Gainer-Dewar J."/>
            <person name="Goldberg J."/>
            <person name="Griggs A."/>
            <person name="Gujja S."/>
            <person name="Hansen M."/>
            <person name="Howarth C."/>
            <person name="Imamovic A."/>
            <person name="Ireland A."/>
            <person name="Larimer J."/>
            <person name="McCowan C."/>
            <person name="Murphy C."/>
            <person name="Pearson M."/>
            <person name="Poon T.W."/>
            <person name="Priest M."/>
            <person name="Roberts A."/>
            <person name="Saif S."/>
            <person name="Shea T."/>
            <person name="Sisk P."/>
            <person name="Sykes S."/>
            <person name="Wortman J."/>
            <person name="Nusbaum C."/>
            <person name="Birren B."/>
        </authorList>
    </citation>
    <scope>NUCLEOTIDE SEQUENCE [LARGE SCALE GENOMIC DNA]</scope>
    <source>
        <strain evidence="3">WRAIR2</strain>
    </source>
</reference>
<keyword evidence="3" id="KW-1185">Reference proteome</keyword>
<dbReference type="VEuPathDB" id="VectorBase:ADIR014313"/>
<evidence type="ECO:0000313" key="3">
    <source>
        <dbReference type="Proteomes" id="UP000075884"/>
    </source>
</evidence>
<dbReference type="EnsemblMetazoa" id="ADIR014313-RA">
    <property type="protein sequence ID" value="ADIR014313-PA"/>
    <property type="gene ID" value="ADIR014313"/>
</dbReference>
<dbReference type="AlphaFoldDB" id="A0A182NWP8"/>
<accession>A0A182NWP8</accession>
<sequence length="251" mass="27784">MPFAIVEAHEEDGNKELCVVPEGWILDTRMKETILLWPNCTGPQIYKLLHDGSSLGNTTWLKMNCVVKKIGIPHVLLAHKQMLEMSGDPIDVRESTETQSSCALSPPTAGSSNWAAKNAAASTANEKAVVATASKTGRKEPISLESDPAWQNIEQKALLLEEFTRKLNDKVTSLETLGQAVLQKFTVKPPPSAHFVMDVEFVQVDDPQGLAEFDGKLADAAYQEKIYQWLNSCILELRSETRMTEAIDILF</sequence>